<evidence type="ECO:0000256" key="1">
    <source>
        <dbReference type="SAM" id="MobiDB-lite"/>
    </source>
</evidence>
<feature type="domain" description="PAS" evidence="2">
    <location>
        <begin position="259"/>
        <end position="304"/>
    </location>
</feature>
<dbReference type="InterPro" id="IPR013656">
    <property type="entry name" value="PAS_4"/>
</dbReference>
<feature type="domain" description="PAC" evidence="3">
    <location>
        <begin position="85"/>
        <end position="137"/>
    </location>
</feature>
<dbReference type="PANTHER" id="PTHR44757">
    <property type="entry name" value="DIGUANYLATE CYCLASE DGCP"/>
    <property type="match status" value="1"/>
</dbReference>
<dbReference type="PANTHER" id="PTHR44757:SF2">
    <property type="entry name" value="BIOFILM ARCHITECTURE MAINTENANCE PROTEIN MBAA"/>
    <property type="match status" value="1"/>
</dbReference>
<evidence type="ECO:0000313" key="5">
    <source>
        <dbReference type="Proteomes" id="UP000471521"/>
    </source>
</evidence>
<dbReference type="InterPro" id="IPR001610">
    <property type="entry name" value="PAC"/>
</dbReference>
<dbReference type="GO" id="GO:0006355">
    <property type="term" value="P:regulation of DNA-templated transcription"/>
    <property type="evidence" value="ECO:0007669"/>
    <property type="project" value="InterPro"/>
</dbReference>
<gene>
    <name evidence="4" type="ORF">GRX66_18150</name>
</gene>
<dbReference type="AlphaFoldDB" id="A0A6B0SUC6"/>
<protein>
    <submittedName>
        <fullName evidence="4">PAS domain-containing protein</fullName>
    </submittedName>
</protein>
<keyword evidence="5" id="KW-1185">Reference proteome</keyword>
<dbReference type="SUPFAM" id="SSF55785">
    <property type="entry name" value="PYP-like sensor domain (PAS domain)"/>
    <property type="match status" value="3"/>
</dbReference>
<dbReference type="SMART" id="SM00086">
    <property type="entry name" value="PAC"/>
    <property type="match status" value="1"/>
</dbReference>
<dbReference type="Pfam" id="PF00989">
    <property type="entry name" value="PAS"/>
    <property type="match status" value="1"/>
</dbReference>
<dbReference type="PROSITE" id="PS50113">
    <property type="entry name" value="PAC"/>
    <property type="match status" value="2"/>
</dbReference>
<name>A0A6B0SUC6_9EURY</name>
<feature type="compositionally biased region" description="Basic and acidic residues" evidence="1">
    <location>
        <begin position="341"/>
        <end position="365"/>
    </location>
</feature>
<dbReference type="InterPro" id="IPR013767">
    <property type="entry name" value="PAS_fold"/>
</dbReference>
<dbReference type="Gene3D" id="3.30.450.20">
    <property type="entry name" value="PAS domain"/>
    <property type="match status" value="3"/>
</dbReference>
<dbReference type="InterPro" id="IPR000014">
    <property type="entry name" value="PAS"/>
</dbReference>
<proteinExistence type="predicted"/>
<evidence type="ECO:0000259" key="2">
    <source>
        <dbReference type="PROSITE" id="PS50112"/>
    </source>
</evidence>
<feature type="compositionally biased region" description="Basic residues" evidence="1">
    <location>
        <begin position="441"/>
        <end position="452"/>
    </location>
</feature>
<dbReference type="InterPro" id="IPR035965">
    <property type="entry name" value="PAS-like_dom_sf"/>
</dbReference>
<feature type="non-terminal residue" evidence="4">
    <location>
        <position position="467"/>
    </location>
</feature>
<feature type="region of interest" description="Disordered" evidence="1">
    <location>
        <begin position="292"/>
        <end position="467"/>
    </location>
</feature>
<evidence type="ECO:0000259" key="3">
    <source>
        <dbReference type="PROSITE" id="PS50113"/>
    </source>
</evidence>
<feature type="domain" description="PAS" evidence="2">
    <location>
        <begin position="9"/>
        <end position="80"/>
    </location>
</feature>
<dbReference type="CDD" id="cd00130">
    <property type="entry name" value="PAS"/>
    <property type="match status" value="1"/>
</dbReference>
<evidence type="ECO:0000313" key="4">
    <source>
        <dbReference type="EMBL" id="MXR22410.1"/>
    </source>
</evidence>
<comment type="caution">
    <text evidence="4">The sequence shown here is derived from an EMBL/GenBank/DDBJ whole genome shotgun (WGS) entry which is preliminary data.</text>
</comment>
<dbReference type="OrthoDB" id="165911at2157"/>
<dbReference type="Proteomes" id="UP000471521">
    <property type="component" value="Unassembled WGS sequence"/>
</dbReference>
<reference evidence="4 5" key="1">
    <citation type="submission" date="2019-12" db="EMBL/GenBank/DDBJ databases">
        <title>Isolation and characterization of three novel carbon monoxide-oxidizing members of Halobacteria from salione crusts and soils.</title>
        <authorList>
            <person name="Myers M.R."/>
            <person name="King G.M."/>
        </authorList>
    </citation>
    <scope>NUCLEOTIDE SEQUENCE [LARGE SCALE GENOMIC DNA]</scope>
    <source>
        <strain evidence="4 5">PCN9</strain>
    </source>
</reference>
<organism evidence="4 5">
    <name type="scientific">Halobacterium bonnevillei</name>
    <dbReference type="NCBI Taxonomy" id="2692200"/>
    <lineage>
        <taxon>Archaea</taxon>
        <taxon>Methanobacteriati</taxon>
        <taxon>Methanobacteriota</taxon>
        <taxon>Stenosarchaea group</taxon>
        <taxon>Halobacteria</taxon>
        <taxon>Halobacteriales</taxon>
        <taxon>Halobacteriaceae</taxon>
        <taxon>Halobacterium</taxon>
    </lineage>
</organism>
<accession>A0A6B0SUC6</accession>
<dbReference type="PROSITE" id="PS50112">
    <property type="entry name" value="PAS"/>
    <property type="match status" value="3"/>
</dbReference>
<dbReference type="InterPro" id="IPR000700">
    <property type="entry name" value="PAS-assoc_C"/>
</dbReference>
<dbReference type="NCBIfam" id="TIGR00229">
    <property type="entry name" value="sensory_box"/>
    <property type="match status" value="2"/>
</dbReference>
<dbReference type="EMBL" id="WUUU01000271">
    <property type="protein sequence ID" value="MXR22410.1"/>
    <property type="molecule type" value="Genomic_DNA"/>
</dbReference>
<dbReference type="InterPro" id="IPR052155">
    <property type="entry name" value="Biofilm_reg_signaling"/>
</dbReference>
<feature type="compositionally biased region" description="Basic and acidic residues" evidence="1">
    <location>
        <begin position="384"/>
        <end position="404"/>
    </location>
</feature>
<feature type="compositionally biased region" description="Basic and acidic residues" evidence="1">
    <location>
        <begin position="292"/>
        <end position="302"/>
    </location>
</feature>
<sequence length="467" mass="51876">MVEAESGLVTAVAEALLDGADVLVVARDHAGRVTFANRYAREVLRYEHTDLVGRHWFEECLPDAVRGERVERSDRLLAGDAEPPLRHEHAVVARDGERRVVDWQTVRYRDADGDVAGTLSTGRDVTERRRREADLEASEHRYEALVDQFPNGLVTLFDEDHRYQVVGGTGFEHLGVSPADLEGERLADVFPPENVETLEPLYDRAFDGESSTVEVGLEDRVFCVHVVPVRDDDGTVVAGMTMSQDVTERAERERELEAARGRYRTLLQAAPDPVFVADADTGDVVEVNEAAEAFRGEPREDIVGPPPDGAASGRGARHLPGTLRAPRHGGRVATPSPGRQPDTRGDGRRHAGSRRDQRGDRGTRRPDRRLRRVPGRQRPARVRTRVDRTQRGDRRPVHRRDACSGRRTRRRDGASRHRAGGREGLPGGRDRGRAPAGRARGGARPRCKRRRAGDRAAGRPRGVARVR</sequence>
<dbReference type="Pfam" id="PF08448">
    <property type="entry name" value="PAS_4"/>
    <property type="match status" value="2"/>
</dbReference>
<feature type="compositionally biased region" description="Basic residues" evidence="1">
    <location>
        <begin position="366"/>
        <end position="383"/>
    </location>
</feature>
<feature type="domain" description="PAS" evidence="2">
    <location>
        <begin position="138"/>
        <end position="209"/>
    </location>
</feature>
<feature type="domain" description="PAC" evidence="3">
    <location>
        <begin position="196"/>
        <end position="258"/>
    </location>
</feature>
<dbReference type="SMART" id="SM00091">
    <property type="entry name" value="PAS"/>
    <property type="match status" value="3"/>
</dbReference>